<dbReference type="InterPro" id="IPR035969">
    <property type="entry name" value="Rab-GAP_TBC_sf"/>
</dbReference>
<dbReference type="Gene3D" id="1.10.472.80">
    <property type="entry name" value="Ypt/Rab-GAP domain of gyp1p, domain 3"/>
    <property type="match status" value="1"/>
</dbReference>
<dbReference type="Pfam" id="PF00566">
    <property type="entry name" value="RabGAP-TBC"/>
    <property type="match status" value="1"/>
</dbReference>
<reference evidence="3" key="1">
    <citation type="submission" date="2025-08" db="UniProtKB">
        <authorList>
            <consortium name="RefSeq"/>
        </authorList>
    </citation>
    <scope>IDENTIFICATION</scope>
</reference>
<sequence length="100" mass="12195">MSEIAALLLMYLNEEEAFWGLSQLFISPKHTMHGFFMHGFPKLLRFQEHHDTVLKKFLPKIRRHMERHEMYPTLYTIKWFLQCFLDRVSVTFFEKKKSSK</sequence>
<keyword evidence="2" id="KW-1185">Reference proteome</keyword>
<dbReference type="RefSeq" id="XP_012946676.1">
    <property type="nucleotide sequence ID" value="XM_013091222.2"/>
</dbReference>
<evidence type="ECO:0000259" key="1">
    <source>
        <dbReference type="PROSITE" id="PS50086"/>
    </source>
</evidence>
<dbReference type="PANTHER" id="PTHR47219">
    <property type="entry name" value="RAB GTPASE-ACTIVATING PROTEIN 1-LIKE"/>
    <property type="match status" value="1"/>
</dbReference>
<accession>A0ABM1AFK1</accession>
<evidence type="ECO:0000313" key="2">
    <source>
        <dbReference type="Proteomes" id="UP000694888"/>
    </source>
</evidence>
<dbReference type="InterPro" id="IPR050302">
    <property type="entry name" value="Rab_GAP_TBC_domain"/>
</dbReference>
<dbReference type="GeneID" id="101847407"/>
<dbReference type="PANTHER" id="PTHR47219:SF19">
    <property type="entry name" value="USP6 N-TERMINAL-LIKE PROTEIN ISOFORM X1"/>
    <property type="match status" value="1"/>
</dbReference>
<dbReference type="SUPFAM" id="SSF47923">
    <property type="entry name" value="Ypt/Rab-GAP domain of gyp1p"/>
    <property type="match status" value="1"/>
</dbReference>
<evidence type="ECO:0000313" key="3">
    <source>
        <dbReference type="RefSeq" id="XP_012946676.1"/>
    </source>
</evidence>
<dbReference type="Proteomes" id="UP000694888">
    <property type="component" value="Unplaced"/>
</dbReference>
<organism evidence="2 3">
    <name type="scientific">Aplysia californica</name>
    <name type="common">California sea hare</name>
    <dbReference type="NCBI Taxonomy" id="6500"/>
    <lineage>
        <taxon>Eukaryota</taxon>
        <taxon>Metazoa</taxon>
        <taxon>Spiralia</taxon>
        <taxon>Lophotrochozoa</taxon>
        <taxon>Mollusca</taxon>
        <taxon>Gastropoda</taxon>
        <taxon>Heterobranchia</taxon>
        <taxon>Euthyneura</taxon>
        <taxon>Tectipleura</taxon>
        <taxon>Aplysiida</taxon>
        <taxon>Aplysioidea</taxon>
        <taxon>Aplysiidae</taxon>
        <taxon>Aplysia</taxon>
    </lineage>
</organism>
<protein>
    <submittedName>
        <fullName evidence="3">USP6 N-terminal-like protein</fullName>
    </submittedName>
</protein>
<gene>
    <name evidence="3" type="primary">LOC101847407</name>
</gene>
<dbReference type="InterPro" id="IPR000195">
    <property type="entry name" value="Rab-GAP-TBC_dom"/>
</dbReference>
<name>A0ABM1AFK1_APLCA</name>
<feature type="domain" description="Rab-GAP TBC" evidence="1">
    <location>
        <begin position="1"/>
        <end position="100"/>
    </location>
</feature>
<dbReference type="PROSITE" id="PS50086">
    <property type="entry name" value="TBC_RABGAP"/>
    <property type="match status" value="1"/>
</dbReference>
<proteinExistence type="predicted"/>